<evidence type="ECO:0008006" key="4">
    <source>
        <dbReference type="Google" id="ProtNLM"/>
    </source>
</evidence>
<proteinExistence type="predicted"/>
<feature type="signal peptide" evidence="1">
    <location>
        <begin position="1"/>
        <end position="17"/>
    </location>
</feature>
<name>A0ABZ0UNW3_9RICK</name>
<evidence type="ECO:0000313" key="3">
    <source>
        <dbReference type="Proteomes" id="UP001327219"/>
    </source>
</evidence>
<sequence>MKKLMVFAFLSMLSACGSTSNLQKTQNLATNQDISSYSCVTVDDFSHDAGKPNNDDTMKLRGKIFADTIADEIKSKKVFDEVERGGGGSKTNSCLLIDGEIIKCDEGNAAARMLIGLGAGSSYFDANVFFKDSKTKEVLGEIKVSQMSWALGGALAAGQDVLSYMKAASSKIARELASAKKQ</sequence>
<dbReference type="Pfam" id="PF14366">
    <property type="entry name" value="DUF4410"/>
    <property type="match status" value="1"/>
</dbReference>
<dbReference type="InterPro" id="IPR025522">
    <property type="entry name" value="DUF4410"/>
</dbReference>
<dbReference type="PROSITE" id="PS51257">
    <property type="entry name" value="PROKAR_LIPOPROTEIN"/>
    <property type="match status" value="1"/>
</dbReference>
<dbReference type="Proteomes" id="UP001327219">
    <property type="component" value="Chromosome"/>
</dbReference>
<organism evidence="2 3">
    <name type="scientific">Candidatus Bandiella euplotis</name>
    <dbReference type="NCBI Taxonomy" id="1664265"/>
    <lineage>
        <taxon>Bacteria</taxon>
        <taxon>Pseudomonadati</taxon>
        <taxon>Pseudomonadota</taxon>
        <taxon>Alphaproteobacteria</taxon>
        <taxon>Rickettsiales</taxon>
        <taxon>Candidatus Midichloriaceae</taxon>
        <taxon>Candidatus Bandiella</taxon>
    </lineage>
</organism>
<keyword evidence="3" id="KW-1185">Reference proteome</keyword>
<protein>
    <recommendedName>
        <fullName evidence="4">Lipoprotein</fullName>
    </recommendedName>
</protein>
<evidence type="ECO:0000313" key="2">
    <source>
        <dbReference type="EMBL" id="WPX97232.1"/>
    </source>
</evidence>
<reference evidence="2 3" key="1">
    <citation type="submission" date="2022-11" db="EMBL/GenBank/DDBJ databases">
        <title>Host association and intracellularity evolved multiple times independently in the Rickettsiales.</title>
        <authorList>
            <person name="Castelli M."/>
            <person name="Nardi T."/>
            <person name="Gammuto L."/>
            <person name="Bellinzona G."/>
            <person name="Sabaneyeva E."/>
            <person name="Potekhin A."/>
            <person name="Serra V."/>
            <person name="Petroni G."/>
            <person name="Sassera D."/>
        </authorList>
    </citation>
    <scope>NUCLEOTIDE SEQUENCE [LARGE SCALE GENOMIC DNA]</scope>
    <source>
        <strain evidence="2 3">NDG2</strain>
    </source>
</reference>
<dbReference type="RefSeq" id="WP_323732817.1">
    <property type="nucleotide sequence ID" value="NZ_CP110820.1"/>
</dbReference>
<accession>A0ABZ0UNW3</accession>
<evidence type="ECO:0000256" key="1">
    <source>
        <dbReference type="SAM" id="SignalP"/>
    </source>
</evidence>
<keyword evidence="1" id="KW-0732">Signal</keyword>
<feature type="chain" id="PRO_5045781001" description="Lipoprotein" evidence="1">
    <location>
        <begin position="18"/>
        <end position="182"/>
    </location>
</feature>
<dbReference type="EMBL" id="CP110820">
    <property type="protein sequence ID" value="WPX97232.1"/>
    <property type="molecule type" value="Genomic_DNA"/>
</dbReference>
<gene>
    <name evidence="2" type="ORF">Bandiella_01379</name>
</gene>